<dbReference type="Gene3D" id="3.10.100.10">
    <property type="entry name" value="Mannose-Binding Protein A, subunit A"/>
    <property type="match status" value="1"/>
</dbReference>
<dbReference type="PANTHER" id="PTHR15028:SF6">
    <property type="entry name" value="B-CELL DIFFERENTIATION ANTIGEN CD72"/>
    <property type="match status" value="1"/>
</dbReference>
<reference evidence="3" key="1">
    <citation type="journal article" date="2016" name="Nature">
        <title>Genome evolution in the allotetraploid frog Xenopus laevis.</title>
        <authorList>
            <person name="Session A.M."/>
            <person name="Uno Y."/>
            <person name="Kwon T."/>
            <person name="Chapman J.A."/>
            <person name="Toyoda A."/>
            <person name="Takahashi S."/>
            <person name="Fukui A."/>
            <person name="Hikosaka A."/>
            <person name="Suzuki A."/>
            <person name="Kondo M."/>
            <person name="van Heeringen S.J."/>
            <person name="Quigley I."/>
            <person name="Heinz S."/>
            <person name="Ogino H."/>
            <person name="Ochi H."/>
            <person name="Hellsten U."/>
            <person name="Lyons J.B."/>
            <person name="Simakov O."/>
            <person name="Putnam N."/>
            <person name="Stites J."/>
            <person name="Kuroki Y."/>
            <person name="Tanaka T."/>
            <person name="Michiue T."/>
            <person name="Watanabe M."/>
            <person name="Bogdanovic O."/>
            <person name="Lister R."/>
            <person name="Georgiou G."/>
            <person name="Paranjpe S.S."/>
            <person name="van Kruijsbergen I."/>
            <person name="Shu S."/>
            <person name="Carlson J."/>
            <person name="Kinoshita T."/>
            <person name="Ohta Y."/>
            <person name="Mawaribuchi S."/>
            <person name="Jenkins J."/>
            <person name="Grimwood J."/>
            <person name="Schmutz J."/>
            <person name="Mitros T."/>
            <person name="Mozaffari S.V."/>
            <person name="Suzuki Y."/>
            <person name="Haramoto Y."/>
            <person name="Yamamoto T.S."/>
            <person name="Takagi C."/>
            <person name="Heald R."/>
            <person name="Miller K."/>
            <person name="Haudenschild C."/>
            <person name="Kitzman J."/>
            <person name="Nakayama T."/>
            <person name="Izutsu Y."/>
            <person name="Robert J."/>
            <person name="Fortriede J."/>
            <person name="Burns K."/>
            <person name="Lotay V."/>
            <person name="Karimi K."/>
            <person name="Yasuoka Y."/>
            <person name="Dichmann D.S."/>
            <person name="Flajnik M.F."/>
            <person name="Houston D.W."/>
            <person name="Shendure J."/>
            <person name="DuPasquier L."/>
            <person name="Vize P.D."/>
            <person name="Zorn A.M."/>
            <person name="Ito M."/>
            <person name="Marcotte E.M."/>
            <person name="Wallingford J.B."/>
            <person name="Ito Y."/>
            <person name="Asashima M."/>
            <person name="Ueno N."/>
            <person name="Matsuda Y."/>
            <person name="Veenstra G.J."/>
            <person name="Fujiyama A."/>
            <person name="Harland R.M."/>
            <person name="Taira M."/>
            <person name="Rokhsar D.S."/>
        </authorList>
    </citation>
    <scope>NUCLEOTIDE SEQUENCE [LARGE SCALE GENOMIC DNA]</scope>
    <source>
        <strain evidence="3">J</strain>
    </source>
</reference>
<dbReference type="Pfam" id="PF00059">
    <property type="entry name" value="Lectin_C"/>
    <property type="match status" value="1"/>
</dbReference>
<dbReference type="EMBL" id="CM004466">
    <property type="protein sequence ID" value="OCU02802.1"/>
    <property type="molecule type" value="Genomic_DNA"/>
</dbReference>
<dbReference type="SMART" id="SM00034">
    <property type="entry name" value="CLECT"/>
    <property type="match status" value="1"/>
</dbReference>
<feature type="domain" description="C-type lectin" evidence="1">
    <location>
        <begin position="67"/>
        <end position="173"/>
    </location>
</feature>
<sequence length="194" mass="22329">MMYNTEGLRQDLDLCSTERHSLNLSLSQSQDSEQNLTHRLQLSSLILTCLRQQIRDADKCPPEWTFIYRKCYFFSDERKTQLESDRFCKRNKAQLAIVKSSDTNLQWSIKSRNSEYWIGLTQKTEGSNASPAWYWPDGTKEKSMSSTQPGSCATMGTRLGVSACDVQLQWICERANNKSDLIDRMNGCDAEMQQ</sequence>
<dbReference type="AlphaFoldDB" id="A0A974E4V0"/>
<dbReference type="InterPro" id="IPR016187">
    <property type="entry name" value="CTDL_fold"/>
</dbReference>
<dbReference type="InterPro" id="IPR016186">
    <property type="entry name" value="C-type_lectin-like/link_sf"/>
</dbReference>
<accession>A0A974E4V0</accession>
<dbReference type="Proteomes" id="UP000694892">
    <property type="component" value="Chromosome 1L"/>
</dbReference>
<dbReference type="PANTHER" id="PTHR15028">
    <property type="entry name" value="CD72-RELATED"/>
    <property type="match status" value="1"/>
</dbReference>
<dbReference type="PROSITE" id="PS50041">
    <property type="entry name" value="C_TYPE_LECTIN_2"/>
    <property type="match status" value="1"/>
</dbReference>
<dbReference type="GO" id="GO:0004888">
    <property type="term" value="F:transmembrane signaling receptor activity"/>
    <property type="evidence" value="ECO:0007669"/>
    <property type="project" value="InterPro"/>
</dbReference>
<evidence type="ECO:0000313" key="2">
    <source>
        <dbReference type="EMBL" id="OCU02802.1"/>
    </source>
</evidence>
<name>A0A974E4V0_XENLA</name>
<protein>
    <recommendedName>
        <fullName evidence="1">C-type lectin domain-containing protein</fullName>
    </recommendedName>
</protein>
<organism evidence="2 3">
    <name type="scientific">Xenopus laevis</name>
    <name type="common">African clawed frog</name>
    <dbReference type="NCBI Taxonomy" id="8355"/>
    <lineage>
        <taxon>Eukaryota</taxon>
        <taxon>Metazoa</taxon>
        <taxon>Chordata</taxon>
        <taxon>Craniata</taxon>
        <taxon>Vertebrata</taxon>
        <taxon>Euteleostomi</taxon>
        <taxon>Amphibia</taxon>
        <taxon>Batrachia</taxon>
        <taxon>Anura</taxon>
        <taxon>Pipoidea</taxon>
        <taxon>Pipidae</taxon>
        <taxon>Xenopodinae</taxon>
        <taxon>Xenopus</taxon>
        <taxon>Xenopus</taxon>
    </lineage>
</organism>
<evidence type="ECO:0000259" key="1">
    <source>
        <dbReference type="PROSITE" id="PS50041"/>
    </source>
</evidence>
<evidence type="ECO:0000313" key="3">
    <source>
        <dbReference type="Proteomes" id="UP000694892"/>
    </source>
</evidence>
<dbReference type="GO" id="GO:0005886">
    <property type="term" value="C:plasma membrane"/>
    <property type="evidence" value="ECO:0007669"/>
    <property type="project" value="InterPro"/>
</dbReference>
<dbReference type="InterPro" id="IPR001304">
    <property type="entry name" value="C-type_lectin-like"/>
</dbReference>
<gene>
    <name evidence="2" type="ORF">XELAEV_18008572mg</name>
</gene>
<dbReference type="InterPro" id="IPR039689">
    <property type="entry name" value="CD72"/>
</dbReference>
<dbReference type="SUPFAM" id="SSF56436">
    <property type="entry name" value="C-type lectin-like"/>
    <property type="match status" value="1"/>
</dbReference>
<proteinExistence type="predicted"/>
<dbReference type="OMA" id="WICERAN"/>